<comment type="caution">
    <text evidence="3">The sequence shown here is derived from an EMBL/GenBank/DDBJ whole genome shotgun (WGS) entry which is preliminary data.</text>
</comment>
<name>A0AA87ZKZ6_FICCA</name>
<evidence type="ECO:0000313" key="3">
    <source>
        <dbReference type="EMBL" id="GMN36367.1"/>
    </source>
</evidence>
<dbReference type="Gene3D" id="3.40.50.10140">
    <property type="entry name" value="Toll/interleukin-1 receptor homology (TIR) domain"/>
    <property type="match status" value="1"/>
</dbReference>
<organism evidence="3 4">
    <name type="scientific">Ficus carica</name>
    <name type="common">Common fig</name>
    <dbReference type="NCBI Taxonomy" id="3494"/>
    <lineage>
        <taxon>Eukaryota</taxon>
        <taxon>Viridiplantae</taxon>
        <taxon>Streptophyta</taxon>
        <taxon>Embryophyta</taxon>
        <taxon>Tracheophyta</taxon>
        <taxon>Spermatophyta</taxon>
        <taxon>Magnoliopsida</taxon>
        <taxon>eudicotyledons</taxon>
        <taxon>Gunneridae</taxon>
        <taxon>Pentapetalae</taxon>
        <taxon>rosids</taxon>
        <taxon>fabids</taxon>
        <taxon>Rosales</taxon>
        <taxon>Moraceae</taxon>
        <taxon>Ficeae</taxon>
        <taxon>Ficus</taxon>
    </lineage>
</organism>
<protein>
    <recommendedName>
        <fullName evidence="2">TIR domain-containing protein</fullName>
    </recommendedName>
</protein>
<evidence type="ECO:0000256" key="1">
    <source>
        <dbReference type="ARBA" id="ARBA00023027"/>
    </source>
</evidence>
<dbReference type="InterPro" id="IPR035897">
    <property type="entry name" value="Toll_tir_struct_dom_sf"/>
</dbReference>
<gene>
    <name evidence="3" type="ORF">TIFTF001_005965</name>
</gene>
<feature type="domain" description="TIR" evidence="2">
    <location>
        <begin position="17"/>
        <end position="140"/>
    </location>
</feature>
<keyword evidence="4" id="KW-1185">Reference proteome</keyword>
<evidence type="ECO:0000259" key="2">
    <source>
        <dbReference type="SMART" id="SM00255"/>
    </source>
</evidence>
<accession>A0AA87ZKZ6</accession>
<dbReference type="EMBL" id="BTGU01000006">
    <property type="protein sequence ID" value="GMN36367.1"/>
    <property type="molecule type" value="Genomic_DNA"/>
</dbReference>
<dbReference type="Pfam" id="PF01582">
    <property type="entry name" value="TIR"/>
    <property type="match status" value="1"/>
</dbReference>
<dbReference type="AlphaFoldDB" id="A0AA87ZKZ6"/>
<dbReference type="InterPro" id="IPR000157">
    <property type="entry name" value="TIR_dom"/>
</dbReference>
<evidence type="ECO:0000313" key="4">
    <source>
        <dbReference type="Proteomes" id="UP001187192"/>
    </source>
</evidence>
<keyword evidence="1" id="KW-0520">NAD</keyword>
<sequence>MERASWSSSSPSNSPRKGEVLLSFCDEEIGKSFASHLKSALNKKGIDTVRQDVEVIGRDLKCSVIIFSPNYPSSASRLDEVAKILHWKDTLGHKLIPVFYEVPPSEVGKQSGSFGEAFSLHGQDSRAPGWRRMLATVAKISGKHFENRNLSFYSCFPSSKLGVMFSSVLCVVVD</sequence>
<reference evidence="3" key="1">
    <citation type="submission" date="2023-07" db="EMBL/GenBank/DDBJ databases">
        <title>draft genome sequence of fig (Ficus carica).</title>
        <authorList>
            <person name="Takahashi T."/>
            <person name="Nishimura K."/>
        </authorList>
    </citation>
    <scope>NUCLEOTIDE SEQUENCE</scope>
</reference>
<dbReference type="PANTHER" id="PTHR32009:SF154">
    <property type="entry name" value="TIR DOMAIN-CONTAINING PROTEIN"/>
    <property type="match status" value="1"/>
</dbReference>
<dbReference type="PANTHER" id="PTHR32009">
    <property type="entry name" value="TMV RESISTANCE PROTEIN N-LIKE"/>
    <property type="match status" value="1"/>
</dbReference>
<dbReference type="SUPFAM" id="SSF52200">
    <property type="entry name" value="Toll/Interleukin receptor TIR domain"/>
    <property type="match status" value="1"/>
</dbReference>
<dbReference type="Proteomes" id="UP001187192">
    <property type="component" value="Unassembled WGS sequence"/>
</dbReference>
<dbReference type="GO" id="GO:0007165">
    <property type="term" value="P:signal transduction"/>
    <property type="evidence" value="ECO:0007669"/>
    <property type="project" value="InterPro"/>
</dbReference>
<proteinExistence type="predicted"/>
<dbReference type="SMART" id="SM00255">
    <property type="entry name" value="TIR"/>
    <property type="match status" value="1"/>
</dbReference>